<evidence type="ECO:0000256" key="21">
    <source>
        <dbReference type="ARBA" id="ARBA00048679"/>
    </source>
</evidence>
<dbReference type="GO" id="GO:0004674">
    <property type="term" value="F:protein serine/threonine kinase activity"/>
    <property type="evidence" value="ECO:0007669"/>
    <property type="project" value="UniProtKB-KW"/>
</dbReference>
<dbReference type="InterPro" id="IPR008271">
    <property type="entry name" value="Ser/Thr_kinase_AS"/>
</dbReference>
<dbReference type="FunFam" id="3.80.10.10:FF:000041">
    <property type="entry name" value="LRR receptor-like serine/threonine-protein kinase ERECTA"/>
    <property type="match status" value="1"/>
</dbReference>
<feature type="binding site" evidence="25">
    <location>
        <position position="568"/>
    </location>
    <ligand>
        <name>ATP</name>
        <dbReference type="ChEBI" id="CHEBI:30616"/>
    </ligand>
</feature>
<dbReference type="InterPro" id="IPR032675">
    <property type="entry name" value="LRR_dom_sf"/>
</dbReference>
<evidence type="ECO:0000256" key="13">
    <source>
        <dbReference type="ARBA" id="ARBA00022741"/>
    </source>
</evidence>
<comment type="subcellular location">
    <subcellularLocation>
        <location evidence="1">Cell membrane</location>
        <topology evidence="1">Single-pass membrane protein</topology>
    </subcellularLocation>
    <subcellularLocation>
        <location evidence="2">Endoplasmic reticulum membrane</location>
        <topology evidence="2">Single-pass membrane protein</topology>
    </subcellularLocation>
    <subcellularLocation>
        <location evidence="3">Membrane</location>
        <topology evidence="3">Single-pass type I membrane protein</topology>
    </subcellularLocation>
</comment>
<dbReference type="Pfam" id="PF07714">
    <property type="entry name" value="PK_Tyr_Ser-Thr"/>
    <property type="match status" value="1"/>
</dbReference>
<sequence>MPGVGGSRNRLSHNSLSGRIPPSLGNLTRIRKLQLDENLLEGGIPDGLARLPDLRFFNVYQNRLTGEIPPGFFNMSSLQRFSLANNMFRGELPAGAGARWPDLELLFLGGNNLSGPIPASLAMASNLQAISLANNSFTGRMPPEIGSLCVESLELSNNKLTASDAGGWEFLEGLANCSALVEIYLDGNKFGGAMPGSISRLSPQLQTLNLAGNSISGVMPSGIGNLFGLQKLDVHSNLLAGEIPEGIGKLKNLLELRLQQNRLTGPVPSAIGNLSQLLSLDLSSDFLNGSIPSSVGGLQQLTLIDLSGNKLTGHIPKELFSLRSLSFAMDLSDNQLDGRLPHEVGQLGQLAIMALSGNRFSGEVPAELGSCQSLEFLNLDSNLFTGSIPSSLSRQQIGRKHPAAAQPDARAPGALDVSYNHLEGQVPKLGVFASTAGFKMAGNWALCGGAARQRLPPCRPAKTTTRPGHLLLRIALPIVGLALCCLAVLFVLLRCRRRRSRIADTTARSMINGNNYPRVSYSELAKATVDFSNGNLIGAGKYGSVYRGTLSLKAKGSSELQDVPVAVKVFHLQQVGAPKTFLSECEALRRVKHRNLINIITCCSSIDAKGNDFRALVFDFMPNSSLDRWLHPGLVGTTGGRALSVVQRFNIAVDIADALNYLHSSCEPPIVHCDLKPSNVLLGDDLTACIGDFGLAKLLLDPGSHGSEDPKSTIGIRGTIGYVAPEYGISGEVSTCSDVYSFGITLLEIFVGKAPTDEAFKDGLTLPEFVSEAFPDKMEQILDPALLLDEALFGGVAPSSEESELRETAYDCLFSAVRVGLSCCRLAPCQRMAMRDAAAELCSIRDACVRAYG</sequence>
<evidence type="ECO:0000256" key="24">
    <source>
        <dbReference type="ARBA" id="ARBA00072040"/>
    </source>
</evidence>
<dbReference type="AlphaFoldDB" id="A0A8T0TTZ7"/>
<comment type="function">
    <text evidence="22">Receptor kinase that detects X.oryzae pv. oryzae protein Ax21 to promote innate immunity. Following X.oryzae pv. oryzae protein Ax21 detection, undergoes cleavage, releasing the processed protein kinase Xa21 chain.</text>
</comment>
<dbReference type="InterPro" id="IPR017441">
    <property type="entry name" value="Protein_kinase_ATP_BS"/>
</dbReference>
<comment type="catalytic activity">
    <reaction evidence="20">
        <text>L-threonyl-[protein] + ATP = O-phospho-L-threonyl-[protein] + ADP + H(+)</text>
        <dbReference type="Rhea" id="RHEA:46608"/>
        <dbReference type="Rhea" id="RHEA-COMP:11060"/>
        <dbReference type="Rhea" id="RHEA-COMP:11605"/>
        <dbReference type="ChEBI" id="CHEBI:15378"/>
        <dbReference type="ChEBI" id="CHEBI:30013"/>
        <dbReference type="ChEBI" id="CHEBI:30616"/>
        <dbReference type="ChEBI" id="CHEBI:61977"/>
        <dbReference type="ChEBI" id="CHEBI:456216"/>
        <dbReference type="EC" id="2.7.11.1"/>
    </reaction>
</comment>
<dbReference type="SMART" id="SM00369">
    <property type="entry name" value="LRR_TYP"/>
    <property type="match status" value="7"/>
</dbReference>
<feature type="non-terminal residue" evidence="28">
    <location>
        <position position="853"/>
    </location>
</feature>
<evidence type="ECO:0000256" key="26">
    <source>
        <dbReference type="SAM" id="Phobius"/>
    </source>
</evidence>
<evidence type="ECO:0000256" key="25">
    <source>
        <dbReference type="PROSITE-ProRule" id="PRU10141"/>
    </source>
</evidence>
<evidence type="ECO:0000259" key="27">
    <source>
        <dbReference type="PROSITE" id="PS50011"/>
    </source>
</evidence>
<dbReference type="SUPFAM" id="SSF52058">
    <property type="entry name" value="L domain-like"/>
    <property type="match status" value="1"/>
</dbReference>
<evidence type="ECO:0000313" key="28">
    <source>
        <dbReference type="EMBL" id="KAG2613557.1"/>
    </source>
</evidence>
<dbReference type="InterPro" id="IPR051809">
    <property type="entry name" value="Plant_receptor-like_S/T_kinase"/>
</dbReference>
<dbReference type="Gene3D" id="3.80.10.10">
    <property type="entry name" value="Ribonuclease Inhibitor"/>
    <property type="match status" value="2"/>
</dbReference>
<keyword evidence="13 25" id="KW-0547">Nucleotide-binding</keyword>
<dbReference type="SUPFAM" id="SSF52047">
    <property type="entry name" value="RNI-like"/>
    <property type="match status" value="1"/>
</dbReference>
<feature type="domain" description="Protein kinase" evidence="27">
    <location>
        <begin position="531"/>
        <end position="805"/>
    </location>
</feature>
<dbReference type="GO" id="GO:0005886">
    <property type="term" value="C:plasma membrane"/>
    <property type="evidence" value="ECO:0007669"/>
    <property type="project" value="UniProtKB-SubCell"/>
</dbReference>
<dbReference type="InterPro" id="IPR011009">
    <property type="entry name" value="Kinase-like_dom_sf"/>
</dbReference>
<dbReference type="SUPFAM" id="SSF56112">
    <property type="entry name" value="Protein kinase-like (PK-like)"/>
    <property type="match status" value="1"/>
</dbReference>
<dbReference type="Pfam" id="PF13855">
    <property type="entry name" value="LRR_8"/>
    <property type="match status" value="1"/>
</dbReference>
<dbReference type="PROSITE" id="PS00108">
    <property type="entry name" value="PROTEIN_KINASE_ST"/>
    <property type="match status" value="1"/>
</dbReference>
<feature type="transmembrane region" description="Helical" evidence="26">
    <location>
        <begin position="470"/>
        <end position="493"/>
    </location>
</feature>
<dbReference type="Gene3D" id="1.10.510.10">
    <property type="entry name" value="Transferase(Phosphotransferase) domain 1"/>
    <property type="match status" value="1"/>
</dbReference>
<dbReference type="InterPro" id="IPR001611">
    <property type="entry name" value="Leu-rich_rpt"/>
</dbReference>
<evidence type="ECO:0000256" key="2">
    <source>
        <dbReference type="ARBA" id="ARBA00004389"/>
    </source>
</evidence>
<dbReference type="FunFam" id="3.30.200.20:FF:000432">
    <property type="entry name" value="LRR receptor-like serine/threonine-protein kinase EFR"/>
    <property type="match status" value="1"/>
</dbReference>
<evidence type="ECO:0000256" key="12">
    <source>
        <dbReference type="ARBA" id="ARBA00022737"/>
    </source>
</evidence>
<organism evidence="28 29">
    <name type="scientific">Panicum virgatum</name>
    <name type="common">Blackwell switchgrass</name>
    <dbReference type="NCBI Taxonomy" id="38727"/>
    <lineage>
        <taxon>Eukaryota</taxon>
        <taxon>Viridiplantae</taxon>
        <taxon>Streptophyta</taxon>
        <taxon>Embryophyta</taxon>
        <taxon>Tracheophyta</taxon>
        <taxon>Spermatophyta</taxon>
        <taxon>Magnoliopsida</taxon>
        <taxon>Liliopsida</taxon>
        <taxon>Poales</taxon>
        <taxon>Poaceae</taxon>
        <taxon>PACMAD clade</taxon>
        <taxon>Panicoideae</taxon>
        <taxon>Panicodae</taxon>
        <taxon>Paniceae</taxon>
        <taxon>Panicinae</taxon>
        <taxon>Panicum</taxon>
        <taxon>Panicum sect. Hiantes</taxon>
    </lineage>
</organism>
<evidence type="ECO:0000256" key="18">
    <source>
        <dbReference type="ARBA" id="ARBA00023170"/>
    </source>
</evidence>
<keyword evidence="16 26" id="KW-1133">Transmembrane helix</keyword>
<evidence type="ECO:0000256" key="9">
    <source>
        <dbReference type="ARBA" id="ARBA00022679"/>
    </source>
</evidence>
<keyword evidence="29" id="KW-1185">Reference proteome</keyword>
<keyword evidence="9" id="KW-0808">Transferase</keyword>
<dbReference type="GO" id="GO:0005524">
    <property type="term" value="F:ATP binding"/>
    <property type="evidence" value="ECO:0007669"/>
    <property type="project" value="UniProtKB-UniRule"/>
</dbReference>
<keyword evidence="6" id="KW-0723">Serine/threonine-protein kinase</keyword>
<reference evidence="28" key="1">
    <citation type="submission" date="2020-05" db="EMBL/GenBank/DDBJ databases">
        <title>WGS assembly of Panicum virgatum.</title>
        <authorList>
            <person name="Lovell J.T."/>
            <person name="Jenkins J."/>
            <person name="Shu S."/>
            <person name="Juenger T.E."/>
            <person name="Schmutz J."/>
        </authorList>
    </citation>
    <scope>NUCLEOTIDE SEQUENCE</scope>
    <source>
        <strain evidence="28">AP13</strain>
    </source>
</reference>
<dbReference type="FunFam" id="1.10.510.10:FF:000358">
    <property type="entry name" value="Putative leucine-rich repeat receptor-like serine/threonine-protein kinase"/>
    <property type="match status" value="1"/>
</dbReference>
<keyword evidence="7" id="KW-0597">Phosphoprotein</keyword>
<evidence type="ECO:0000256" key="10">
    <source>
        <dbReference type="ARBA" id="ARBA00022692"/>
    </source>
</evidence>
<keyword evidence="18" id="KW-0675">Receptor</keyword>
<evidence type="ECO:0000256" key="22">
    <source>
        <dbReference type="ARBA" id="ARBA00054320"/>
    </source>
</evidence>
<dbReference type="FunFam" id="3.80.10.10:FF:000288">
    <property type="entry name" value="LRR receptor-like serine/threonine-protein kinase EFR"/>
    <property type="match status" value="1"/>
</dbReference>
<evidence type="ECO:0000256" key="7">
    <source>
        <dbReference type="ARBA" id="ARBA00022553"/>
    </source>
</evidence>
<dbReference type="PROSITE" id="PS50011">
    <property type="entry name" value="PROTEIN_KINASE_DOM"/>
    <property type="match status" value="1"/>
</dbReference>
<protein>
    <recommendedName>
        <fullName evidence="24">Receptor kinase-like protein Xa21</fullName>
        <ecNumber evidence="4">2.7.11.1</ecNumber>
    </recommendedName>
</protein>
<dbReference type="InterPro" id="IPR000719">
    <property type="entry name" value="Prot_kinase_dom"/>
</dbReference>
<dbReference type="InterPro" id="IPR001245">
    <property type="entry name" value="Ser-Thr/Tyr_kinase_cat_dom"/>
</dbReference>
<proteinExistence type="predicted"/>
<comment type="catalytic activity">
    <reaction evidence="21">
        <text>L-seryl-[protein] + ATP = O-phospho-L-seryl-[protein] + ADP + H(+)</text>
        <dbReference type="Rhea" id="RHEA:17989"/>
        <dbReference type="Rhea" id="RHEA-COMP:9863"/>
        <dbReference type="Rhea" id="RHEA-COMP:11604"/>
        <dbReference type="ChEBI" id="CHEBI:15378"/>
        <dbReference type="ChEBI" id="CHEBI:29999"/>
        <dbReference type="ChEBI" id="CHEBI:30616"/>
        <dbReference type="ChEBI" id="CHEBI:83421"/>
        <dbReference type="ChEBI" id="CHEBI:456216"/>
        <dbReference type="EC" id="2.7.11.1"/>
    </reaction>
</comment>
<keyword evidence="15 25" id="KW-0067">ATP-binding</keyword>
<evidence type="ECO:0000256" key="5">
    <source>
        <dbReference type="ARBA" id="ARBA00022475"/>
    </source>
</evidence>
<keyword evidence="8" id="KW-0433">Leucine-rich repeat</keyword>
<gene>
    <name evidence="28" type="ORF">PVAP13_4KG359200</name>
</gene>
<comment type="caution">
    <text evidence="28">The sequence shown here is derived from an EMBL/GenBank/DDBJ whole genome shotgun (WGS) entry which is preliminary data.</text>
</comment>
<evidence type="ECO:0000256" key="3">
    <source>
        <dbReference type="ARBA" id="ARBA00004479"/>
    </source>
</evidence>
<accession>A0A8T0TTZ7</accession>
<dbReference type="Proteomes" id="UP000823388">
    <property type="component" value="Chromosome 4K"/>
</dbReference>
<dbReference type="InterPro" id="IPR003591">
    <property type="entry name" value="Leu-rich_rpt_typical-subtyp"/>
</dbReference>
<evidence type="ECO:0000256" key="11">
    <source>
        <dbReference type="ARBA" id="ARBA00022729"/>
    </source>
</evidence>
<keyword evidence="11" id="KW-0732">Signal</keyword>
<dbReference type="SMART" id="SM00220">
    <property type="entry name" value="S_TKc"/>
    <property type="match status" value="1"/>
</dbReference>
<evidence type="ECO:0000256" key="23">
    <source>
        <dbReference type="ARBA" id="ARBA00056628"/>
    </source>
</evidence>
<keyword evidence="17 26" id="KW-0472">Membrane</keyword>
<dbReference type="GO" id="GO:0005789">
    <property type="term" value="C:endoplasmic reticulum membrane"/>
    <property type="evidence" value="ECO:0007669"/>
    <property type="project" value="UniProtKB-SubCell"/>
</dbReference>
<evidence type="ECO:0000313" key="29">
    <source>
        <dbReference type="Proteomes" id="UP000823388"/>
    </source>
</evidence>
<evidence type="ECO:0000256" key="16">
    <source>
        <dbReference type="ARBA" id="ARBA00022989"/>
    </source>
</evidence>
<evidence type="ECO:0000256" key="6">
    <source>
        <dbReference type="ARBA" id="ARBA00022527"/>
    </source>
</evidence>
<dbReference type="PANTHER" id="PTHR27008">
    <property type="entry name" value="OS04G0122200 PROTEIN"/>
    <property type="match status" value="1"/>
</dbReference>
<comment type="function">
    <text evidence="23">The processed protein kinase Xa21 chain released by protein cleavage after X.oryzae pv. oryzae protein Ax21 detection translocates into the nucleus where it can bind and regulate WRKY62, a transcription factor. Confers resistance to the bacterial pathogen X.oryzae pv. oryzae (Xoo).</text>
</comment>
<dbReference type="EC" id="2.7.11.1" evidence="4"/>
<name>A0A8T0TTZ7_PANVG</name>
<evidence type="ECO:0000256" key="19">
    <source>
        <dbReference type="ARBA" id="ARBA00023180"/>
    </source>
</evidence>
<dbReference type="Gene3D" id="3.30.200.20">
    <property type="entry name" value="Phosphorylase Kinase, domain 1"/>
    <property type="match status" value="1"/>
</dbReference>
<dbReference type="EMBL" id="CM029043">
    <property type="protein sequence ID" value="KAG2613557.1"/>
    <property type="molecule type" value="Genomic_DNA"/>
</dbReference>
<dbReference type="PANTHER" id="PTHR27008:SF493">
    <property type="entry name" value="OS06G0667000 PROTEIN"/>
    <property type="match status" value="1"/>
</dbReference>
<evidence type="ECO:0000256" key="20">
    <source>
        <dbReference type="ARBA" id="ARBA00047899"/>
    </source>
</evidence>
<keyword evidence="12" id="KW-0677">Repeat</keyword>
<evidence type="ECO:0000256" key="17">
    <source>
        <dbReference type="ARBA" id="ARBA00023136"/>
    </source>
</evidence>
<evidence type="ECO:0000256" key="8">
    <source>
        <dbReference type="ARBA" id="ARBA00022614"/>
    </source>
</evidence>
<evidence type="ECO:0000256" key="1">
    <source>
        <dbReference type="ARBA" id="ARBA00004162"/>
    </source>
</evidence>
<evidence type="ECO:0000256" key="14">
    <source>
        <dbReference type="ARBA" id="ARBA00022777"/>
    </source>
</evidence>
<keyword evidence="10 26" id="KW-0812">Transmembrane</keyword>
<evidence type="ECO:0000256" key="4">
    <source>
        <dbReference type="ARBA" id="ARBA00012513"/>
    </source>
</evidence>
<evidence type="ECO:0000256" key="15">
    <source>
        <dbReference type="ARBA" id="ARBA00022840"/>
    </source>
</evidence>
<dbReference type="Pfam" id="PF00560">
    <property type="entry name" value="LRR_1"/>
    <property type="match status" value="6"/>
</dbReference>
<keyword evidence="5" id="KW-1003">Cell membrane</keyword>
<keyword evidence="14" id="KW-0418">Kinase</keyword>
<keyword evidence="19" id="KW-0325">Glycoprotein</keyword>
<dbReference type="PROSITE" id="PS00107">
    <property type="entry name" value="PROTEIN_KINASE_ATP"/>
    <property type="match status" value="1"/>
</dbReference>